<feature type="non-terminal residue" evidence="4">
    <location>
        <position position="1"/>
    </location>
</feature>
<feature type="compositionally biased region" description="Polar residues" evidence="1">
    <location>
        <begin position="1"/>
        <end position="13"/>
    </location>
</feature>
<dbReference type="Pfam" id="PF17479">
    <property type="entry name" value="DUF3048_C"/>
    <property type="match status" value="1"/>
</dbReference>
<protein>
    <submittedName>
        <fullName evidence="4">DUF3048 domain-containing protein</fullName>
    </submittedName>
</protein>
<comment type="caution">
    <text evidence="4">The sequence shown here is derived from an EMBL/GenBank/DDBJ whole genome shotgun (WGS) entry which is preliminary data.</text>
</comment>
<dbReference type="Pfam" id="PF11258">
    <property type="entry name" value="DUF3048"/>
    <property type="match status" value="1"/>
</dbReference>
<dbReference type="Gene3D" id="3.50.90.10">
    <property type="entry name" value="YerB-like"/>
    <property type="match status" value="1"/>
</dbReference>
<feature type="domain" description="DUF3048" evidence="2">
    <location>
        <begin position="14"/>
        <end position="143"/>
    </location>
</feature>
<dbReference type="SUPFAM" id="SSF159774">
    <property type="entry name" value="YerB-like"/>
    <property type="match status" value="1"/>
</dbReference>
<dbReference type="InterPro" id="IPR035328">
    <property type="entry name" value="DUF3048_C"/>
</dbReference>
<organism evidence="4 5">
    <name type="scientific">Streptomyces coryli</name>
    <dbReference type="NCBI Taxonomy" id="1128680"/>
    <lineage>
        <taxon>Bacteria</taxon>
        <taxon>Bacillati</taxon>
        <taxon>Actinomycetota</taxon>
        <taxon>Actinomycetes</taxon>
        <taxon>Kitasatosporales</taxon>
        <taxon>Streptomycetaceae</taxon>
        <taxon>Streptomyces</taxon>
    </lineage>
</organism>
<evidence type="ECO:0000313" key="5">
    <source>
        <dbReference type="Proteomes" id="UP000481583"/>
    </source>
</evidence>
<dbReference type="Proteomes" id="UP000481583">
    <property type="component" value="Unassembled WGS sequence"/>
</dbReference>
<dbReference type="RefSeq" id="WP_165241502.1">
    <property type="nucleotide sequence ID" value="NZ_JAAKZV010000174.1"/>
</dbReference>
<dbReference type="AlphaFoldDB" id="A0A6G4U7A3"/>
<accession>A0A6G4U7A3</accession>
<feature type="region of interest" description="Disordered" evidence="1">
    <location>
        <begin position="1"/>
        <end position="20"/>
    </location>
</feature>
<keyword evidence="5" id="KW-1185">Reference proteome</keyword>
<name>A0A6G4U7A3_9ACTN</name>
<dbReference type="InterPro" id="IPR021416">
    <property type="entry name" value="DUF3048_N"/>
</dbReference>
<proteinExistence type="predicted"/>
<dbReference type="InterPro" id="IPR023158">
    <property type="entry name" value="YerB-like_sf"/>
</dbReference>
<feature type="domain" description="DUF3048" evidence="3">
    <location>
        <begin position="175"/>
        <end position="280"/>
    </location>
</feature>
<evidence type="ECO:0000313" key="4">
    <source>
        <dbReference type="EMBL" id="NGN67983.1"/>
    </source>
</evidence>
<evidence type="ECO:0000259" key="2">
    <source>
        <dbReference type="Pfam" id="PF11258"/>
    </source>
</evidence>
<dbReference type="EMBL" id="JAAKZV010000174">
    <property type="protein sequence ID" value="NGN67983.1"/>
    <property type="molecule type" value="Genomic_DNA"/>
</dbReference>
<reference evidence="4 5" key="1">
    <citation type="submission" date="2020-02" db="EMBL/GenBank/DDBJ databases">
        <title>Whole-genome analyses of novel actinobacteria.</title>
        <authorList>
            <person name="Sahin N."/>
        </authorList>
    </citation>
    <scope>NUCLEOTIDE SEQUENCE [LARGE SCALE GENOMIC DNA]</scope>
    <source>
        <strain evidence="4 5">A7024</strain>
    </source>
</reference>
<sequence>PSHSSSPTATQQAKPARPGPVLAVKIDNSAAARPQTGIDQADVVYVERVEAGITRFCAVFSSRLPESIGPVRSARETDLDLLRQYENPVLAYSGAQGKLKPHIRRAPLRPMPPEELSGYFRGGARPAPHNLYLRTADVLKAAPDIGTPQDVGFDEGPAPAGGKATPSRTVRFPAARYAFAWKSGGWQVSMDGRPSTTAAGKRLAPANVVIQEVDIRKGAFGDRWGNNSPYTETVGAGTATVLRDGKAYPVRWERPEADTITEYETPDGKPMRFADGQVWVVYVPKS</sequence>
<evidence type="ECO:0000256" key="1">
    <source>
        <dbReference type="SAM" id="MobiDB-lite"/>
    </source>
</evidence>
<gene>
    <name evidence="4" type="ORF">G5C51_29300</name>
</gene>
<evidence type="ECO:0000259" key="3">
    <source>
        <dbReference type="Pfam" id="PF17479"/>
    </source>
</evidence>